<evidence type="ECO:0000313" key="3">
    <source>
        <dbReference type="EMBL" id="UOQ44943.1"/>
    </source>
</evidence>
<evidence type="ECO:0000313" key="4">
    <source>
        <dbReference type="Proteomes" id="UP000831787"/>
    </source>
</evidence>
<dbReference type="Pfam" id="PF03795">
    <property type="entry name" value="YCII"/>
    <property type="match status" value="1"/>
</dbReference>
<dbReference type="SUPFAM" id="SSF54909">
    <property type="entry name" value="Dimeric alpha+beta barrel"/>
    <property type="match status" value="1"/>
</dbReference>
<dbReference type="InterPro" id="IPR005545">
    <property type="entry name" value="YCII"/>
</dbReference>
<keyword evidence="4" id="KW-1185">Reference proteome</keyword>
<dbReference type="InterPro" id="IPR011008">
    <property type="entry name" value="Dimeric_a/b-barrel"/>
</dbReference>
<dbReference type="Gene3D" id="3.30.70.1060">
    <property type="entry name" value="Dimeric alpha+beta barrel"/>
    <property type="match status" value="1"/>
</dbReference>
<feature type="domain" description="YCII-related" evidence="2">
    <location>
        <begin position="10"/>
        <end position="82"/>
    </location>
</feature>
<accession>A0ABY4EM54</accession>
<reference evidence="3 4" key="1">
    <citation type="submission" date="2022-04" db="EMBL/GenBank/DDBJ databases">
        <title>Halobacillus sp. isolated from saltern.</title>
        <authorList>
            <person name="Won M."/>
            <person name="Lee C.-M."/>
            <person name="Woen H.-Y."/>
            <person name="Kwon S.-W."/>
        </authorList>
    </citation>
    <scope>NUCLEOTIDE SEQUENCE [LARGE SCALE GENOMIC DNA]</scope>
    <source>
        <strain evidence="3 4">SSBR10-3</strain>
    </source>
</reference>
<proteinExistence type="inferred from homology"/>
<dbReference type="PANTHER" id="PTHR37828:SF1">
    <property type="entry name" value="YCII-RELATED DOMAIN-CONTAINING PROTEIN"/>
    <property type="match status" value="1"/>
</dbReference>
<comment type="similarity">
    <text evidence="1">Belongs to the YciI family.</text>
</comment>
<dbReference type="PANTHER" id="PTHR37828">
    <property type="entry name" value="GSR2449 PROTEIN"/>
    <property type="match status" value="1"/>
</dbReference>
<organism evidence="3 4">
    <name type="scientific">Halobacillus salinarum</name>
    <dbReference type="NCBI Taxonomy" id="2932257"/>
    <lineage>
        <taxon>Bacteria</taxon>
        <taxon>Bacillati</taxon>
        <taxon>Bacillota</taxon>
        <taxon>Bacilli</taxon>
        <taxon>Bacillales</taxon>
        <taxon>Bacillaceae</taxon>
        <taxon>Halobacillus</taxon>
    </lineage>
</organism>
<gene>
    <name evidence="3" type="ORF">MUN89_03035</name>
</gene>
<sequence>MKEFVYTIQSERPNFIDSMTEEESDVMSDHFDYLKALLEEKKLVMAGPCLDGAFGIVIIQSETEEAARELMENDPSVKAGVMKAELHPYRVSLLQQGYGGK</sequence>
<evidence type="ECO:0000256" key="1">
    <source>
        <dbReference type="ARBA" id="ARBA00007689"/>
    </source>
</evidence>
<dbReference type="RefSeq" id="WP_244711291.1">
    <property type="nucleotide sequence ID" value="NZ_CP095073.1"/>
</dbReference>
<evidence type="ECO:0000259" key="2">
    <source>
        <dbReference type="Pfam" id="PF03795"/>
    </source>
</evidence>
<protein>
    <submittedName>
        <fullName evidence="3">YciI family protein</fullName>
    </submittedName>
</protein>
<name>A0ABY4EM54_9BACI</name>
<dbReference type="Proteomes" id="UP000831787">
    <property type="component" value="Chromosome"/>
</dbReference>
<dbReference type="EMBL" id="CP095073">
    <property type="protein sequence ID" value="UOQ44943.1"/>
    <property type="molecule type" value="Genomic_DNA"/>
</dbReference>